<dbReference type="OrthoDB" id="4777991at2759"/>
<dbReference type="AlphaFoldDB" id="A0A9W4MYS0"/>
<evidence type="ECO:0000313" key="3">
    <source>
        <dbReference type="Proteomes" id="UP001153461"/>
    </source>
</evidence>
<dbReference type="EMBL" id="CAJVNV010000421">
    <property type="protein sequence ID" value="CAG8191581.1"/>
    <property type="molecule type" value="Genomic_DNA"/>
</dbReference>
<feature type="transmembrane region" description="Helical" evidence="1">
    <location>
        <begin position="117"/>
        <end position="134"/>
    </location>
</feature>
<proteinExistence type="predicted"/>
<keyword evidence="1" id="KW-0812">Transmembrane</keyword>
<protein>
    <submittedName>
        <fullName evidence="2">Uncharacterized protein</fullName>
    </submittedName>
</protein>
<sequence length="143" mass="16284">MVTPVIVSLRCNRQGMQNEIEHATDVRPGKYVNLQVCIRNDSVISALSELYHERKLLDTPLASTTWLNEEMTRQQHKFRIFSDIIDSVVALSFCAVHLAGLNFMFPTEAEQTSWRTFTIVSVASIFIYGLLITMQDVKTFARG</sequence>
<feature type="transmembrane region" description="Helical" evidence="1">
    <location>
        <begin position="80"/>
        <end position="105"/>
    </location>
</feature>
<evidence type="ECO:0000256" key="1">
    <source>
        <dbReference type="SAM" id="Phobius"/>
    </source>
</evidence>
<organism evidence="2 3">
    <name type="scientific">Penicillium nalgiovense</name>
    <dbReference type="NCBI Taxonomy" id="60175"/>
    <lineage>
        <taxon>Eukaryota</taxon>
        <taxon>Fungi</taxon>
        <taxon>Dikarya</taxon>
        <taxon>Ascomycota</taxon>
        <taxon>Pezizomycotina</taxon>
        <taxon>Eurotiomycetes</taxon>
        <taxon>Eurotiomycetidae</taxon>
        <taxon>Eurotiales</taxon>
        <taxon>Aspergillaceae</taxon>
        <taxon>Penicillium</taxon>
    </lineage>
</organism>
<comment type="caution">
    <text evidence="2">The sequence shown here is derived from an EMBL/GenBank/DDBJ whole genome shotgun (WGS) entry which is preliminary data.</text>
</comment>
<gene>
    <name evidence="2" type="ORF">PNAL_LOCUS7231</name>
</gene>
<keyword evidence="1" id="KW-0472">Membrane</keyword>
<evidence type="ECO:0000313" key="2">
    <source>
        <dbReference type="EMBL" id="CAG8191581.1"/>
    </source>
</evidence>
<dbReference type="Proteomes" id="UP001153461">
    <property type="component" value="Unassembled WGS sequence"/>
</dbReference>
<reference evidence="2" key="1">
    <citation type="submission" date="2021-07" db="EMBL/GenBank/DDBJ databases">
        <authorList>
            <person name="Branca A.L. A."/>
        </authorList>
    </citation>
    <scope>NUCLEOTIDE SEQUENCE</scope>
</reference>
<accession>A0A9W4MYS0</accession>
<name>A0A9W4MYS0_PENNA</name>
<keyword evidence="1" id="KW-1133">Transmembrane helix</keyword>